<organism evidence="1">
    <name type="scientific">Ovis aries</name>
    <name type="common">Sheep</name>
    <dbReference type="NCBI Taxonomy" id="9940"/>
    <lineage>
        <taxon>Eukaryota</taxon>
        <taxon>Metazoa</taxon>
        <taxon>Chordata</taxon>
        <taxon>Craniata</taxon>
        <taxon>Vertebrata</taxon>
        <taxon>Euteleostomi</taxon>
        <taxon>Mammalia</taxon>
        <taxon>Eutheria</taxon>
        <taxon>Laurasiatheria</taxon>
        <taxon>Artiodactyla</taxon>
        <taxon>Ruminantia</taxon>
        <taxon>Pecora</taxon>
        <taxon>Bovidae</taxon>
        <taxon>Caprinae</taxon>
        <taxon>Ovis</taxon>
    </lineage>
</organism>
<proteinExistence type="predicted"/>
<reference evidence="1" key="3">
    <citation type="submission" date="2025-09" db="UniProtKB">
        <authorList>
            <consortium name="Ensembl"/>
        </authorList>
    </citation>
    <scope>IDENTIFICATION</scope>
</reference>
<dbReference type="Ensembl" id="ENSOART00020057462.1">
    <property type="protein sequence ID" value="ENSOARP00020050206.1"/>
    <property type="gene ID" value="ENSOARG00020038628.1"/>
</dbReference>
<reference evidence="1" key="1">
    <citation type="submission" date="2020-11" db="EMBL/GenBank/DDBJ databases">
        <authorList>
            <person name="Davenport K.M."/>
            <person name="Bickhart D.M."/>
            <person name="Smith T.P.L."/>
            <person name="Murdoch B.M."/>
            <person name="Rosen B.D."/>
        </authorList>
    </citation>
    <scope>NUCLEOTIDE SEQUENCE [LARGE SCALE GENOMIC DNA]</scope>
    <source>
        <strain evidence="1">OAR_USU_Benz2616</strain>
    </source>
</reference>
<accession>A0AC11DWN2</accession>
<reference evidence="1" key="2">
    <citation type="submission" date="2025-08" db="UniProtKB">
        <authorList>
            <consortium name="Ensembl"/>
        </authorList>
    </citation>
    <scope>IDENTIFICATION</scope>
</reference>
<name>A0AC11DWN2_SHEEP</name>
<sequence length="249" mass="27963">MDREETGSHVHTAAPGEVTEAVKVAIDVGYRHLDCAYVYHNENEVGVGIQSKIKEGVVRRENLFIVSKLWCTCHKKSLVKAACTRSLKTLKLDYLDLYLMHWPMGFKSGEADLPVDHNGMIIPSDTDFLNTWEAMENLVAAGLVRAIGVSNFNHQQLERLLNKPNLRFKPVTNQVSMGPAQRLWISFSAITSRRLQGPWKKGWIERCRCLPQGCQHRELGAVRQAVGEGAEDPQKSGLVRWCPQSEGLS</sequence>
<evidence type="ECO:0000313" key="1">
    <source>
        <dbReference type="Ensembl" id="ENSOARP00020050206.1"/>
    </source>
</evidence>
<protein>
    <submittedName>
        <fullName evidence="1">Uncharacterized protein</fullName>
    </submittedName>
</protein>